<gene>
    <name evidence="2" type="ORF">TRL7639_03067</name>
    <name evidence="3" type="ORF">TRL7639_03070</name>
</gene>
<dbReference type="Pfam" id="PF03401">
    <property type="entry name" value="TctC"/>
    <property type="match status" value="1"/>
</dbReference>
<protein>
    <submittedName>
        <fullName evidence="3">Tripartite tricarboxylate transporter family receptor</fullName>
    </submittedName>
</protein>
<evidence type="ECO:0000313" key="3">
    <source>
        <dbReference type="EMBL" id="SLN56972.1"/>
    </source>
</evidence>
<dbReference type="Proteomes" id="UP000193077">
    <property type="component" value="Unassembled WGS sequence"/>
</dbReference>
<proteinExistence type="inferred from homology"/>
<keyword evidence="4" id="KW-1185">Reference proteome</keyword>
<dbReference type="InterPro" id="IPR005064">
    <property type="entry name" value="BUG"/>
</dbReference>
<name>A0A1Y5TBZ3_9RHOB</name>
<organism evidence="3 4">
    <name type="scientific">Falsiruegeria litorea R37</name>
    <dbReference type="NCBI Taxonomy" id="1200284"/>
    <lineage>
        <taxon>Bacteria</taxon>
        <taxon>Pseudomonadati</taxon>
        <taxon>Pseudomonadota</taxon>
        <taxon>Alphaproteobacteria</taxon>
        <taxon>Rhodobacterales</taxon>
        <taxon>Roseobacteraceae</taxon>
        <taxon>Falsiruegeria</taxon>
    </lineage>
</organism>
<dbReference type="AlphaFoldDB" id="A0A1Y5TBZ3"/>
<dbReference type="Gene3D" id="3.40.190.10">
    <property type="entry name" value="Periplasmic binding protein-like II"/>
    <property type="match status" value="1"/>
</dbReference>
<dbReference type="PROSITE" id="PS51318">
    <property type="entry name" value="TAT"/>
    <property type="match status" value="1"/>
</dbReference>
<keyword evidence="3" id="KW-0675">Receptor</keyword>
<dbReference type="Gene3D" id="3.40.190.150">
    <property type="entry name" value="Bordetella uptake gene, domain 1"/>
    <property type="match status" value="1"/>
</dbReference>
<dbReference type="EMBL" id="FWFO01000002">
    <property type="protein sequence ID" value="SLN56972.1"/>
    <property type="molecule type" value="Genomic_DNA"/>
</dbReference>
<dbReference type="InterPro" id="IPR006311">
    <property type="entry name" value="TAT_signal"/>
</dbReference>
<dbReference type="PANTHER" id="PTHR42928">
    <property type="entry name" value="TRICARBOXYLATE-BINDING PROTEIN"/>
    <property type="match status" value="1"/>
</dbReference>
<reference evidence="3 4" key="1">
    <citation type="submission" date="2017-03" db="EMBL/GenBank/DDBJ databases">
        <authorList>
            <person name="Afonso C.L."/>
            <person name="Miller P.J."/>
            <person name="Scott M.A."/>
            <person name="Spackman E."/>
            <person name="Goraichik I."/>
            <person name="Dimitrov K.M."/>
            <person name="Suarez D.L."/>
            <person name="Swayne D.E."/>
        </authorList>
    </citation>
    <scope>NUCLEOTIDE SEQUENCE [LARGE SCALE GENOMIC DNA]</scope>
    <source>
        <strain evidence="3 4">CECT 7639</strain>
    </source>
</reference>
<evidence type="ECO:0000256" key="1">
    <source>
        <dbReference type="ARBA" id="ARBA00006987"/>
    </source>
</evidence>
<dbReference type="PANTHER" id="PTHR42928:SF5">
    <property type="entry name" value="BLR1237 PROTEIN"/>
    <property type="match status" value="1"/>
</dbReference>
<dbReference type="EMBL" id="FWFO01000002">
    <property type="protein sequence ID" value="SLN56941.1"/>
    <property type="molecule type" value="Genomic_DNA"/>
</dbReference>
<comment type="similarity">
    <text evidence="1">Belongs to the UPF0065 (bug) family.</text>
</comment>
<accession>A0A1Y5TBZ3</accession>
<dbReference type="OrthoDB" id="8970543at2"/>
<dbReference type="CDD" id="cd07012">
    <property type="entry name" value="PBP2_Bug_TTT"/>
    <property type="match status" value="1"/>
</dbReference>
<dbReference type="RefSeq" id="WP_085796717.1">
    <property type="nucleotide sequence ID" value="NZ_FWFO01000002.1"/>
</dbReference>
<evidence type="ECO:0000313" key="2">
    <source>
        <dbReference type="EMBL" id="SLN56941.1"/>
    </source>
</evidence>
<sequence length="320" mass="33506">MERREFLKITGAASAGLALSGTAAFAEWKPRRPVNVILPYKAGGGTDSYARAVASAGDGLFPVPFVVVNKPGSSGMTGATEAARGRADGTTVMLTSAGSFLLTSLLRDTDVTPLDSFRIVAQIGKLTTSLMVPASSPYQSLDDLVADIKARPGEVRWAHTGNGGFHHVAGQGFLDSNELDAVGVPFKGGSATRAALIGEQVDFAMIGIQQAAGFENELRPLALNSDKRDAFMTDVPTFSEAGFEAVDVSSPIVLFAPKDTPDDVVARLEAAMKEITESQAFIDAMAERGNTPVFLPGAEAEANLKAMKDNVQSIIGALKS</sequence>
<dbReference type="InterPro" id="IPR042100">
    <property type="entry name" value="Bug_dom1"/>
</dbReference>
<dbReference type="PIRSF" id="PIRSF017082">
    <property type="entry name" value="YflP"/>
    <property type="match status" value="1"/>
</dbReference>
<evidence type="ECO:0000313" key="4">
    <source>
        <dbReference type="Proteomes" id="UP000193077"/>
    </source>
</evidence>
<dbReference type="SUPFAM" id="SSF53850">
    <property type="entry name" value="Periplasmic binding protein-like II"/>
    <property type="match status" value="1"/>
</dbReference>